<accession>A0A2S3UT02</accession>
<dbReference type="PANTHER" id="PTHR21266:SF60">
    <property type="entry name" value="3-KETOSTEROID-9-ALPHA-MONOOXYGENASE, OXYGENASE COMPONENT"/>
    <property type="match status" value="1"/>
</dbReference>
<evidence type="ECO:0000313" key="7">
    <source>
        <dbReference type="EMBL" id="POF30841.1"/>
    </source>
</evidence>
<keyword evidence="4" id="KW-0408">Iron</keyword>
<dbReference type="CDD" id="cd03469">
    <property type="entry name" value="Rieske_RO_Alpha_N"/>
    <property type="match status" value="1"/>
</dbReference>
<feature type="domain" description="Rieske" evidence="6">
    <location>
        <begin position="6"/>
        <end position="110"/>
    </location>
</feature>
<keyword evidence="2" id="KW-0479">Metal-binding</keyword>
<keyword evidence="1" id="KW-0001">2Fe-2S</keyword>
<dbReference type="GO" id="GO:0051537">
    <property type="term" value="F:2 iron, 2 sulfur cluster binding"/>
    <property type="evidence" value="ECO:0007669"/>
    <property type="project" value="UniProtKB-KW"/>
</dbReference>
<dbReference type="InterPro" id="IPR017941">
    <property type="entry name" value="Rieske_2Fe-2S"/>
</dbReference>
<dbReference type="Proteomes" id="UP000236959">
    <property type="component" value="Unassembled WGS sequence"/>
</dbReference>
<dbReference type="PROSITE" id="PS00570">
    <property type="entry name" value="RING_HYDROXYL_ALPHA"/>
    <property type="match status" value="1"/>
</dbReference>
<dbReference type="GO" id="GO:0005506">
    <property type="term" value="F:iron ion binding"/>
    <property type="evidence" value="ECO:0007669"/>
    <property type="project" value="InterPro"/>
</dbReference>
<dbReference type="OrthoDB" id="9800776at2"/>
<evidence type="ECO:0000256" key="4">
    <source>
        <dbReference type="ARBA" id="ARBA00023004"/>
    </source>
</evidence>
<keyword evidence="3" id="KW-0560">Oxidoreductase</keyword>
<protein>
    <submittedName>
        <fullName evidence="7">Rieske-like 2Fe-2S protein</fullName>
    </submittedName>
</protein>
<organism evidence="7 8">
    <name type="scientific">Roseibium marinum</name>
    <dbReference type="NCBI Taxonomy" id="281252"/>
    <lineage>
        <taxon>Bacteria</taxon>
        <taxon>Pseudomonadati</taxon>
        <taxon>Pseudomonadota</taxon>
        <taxon>Alphaproteobacteria</taxon>
        <taxon>Hyphomicrobiales</taxon>
        <taxon>Stappiaceae</taxon>
        <taxon>Roseibium</taxon>
    </lineage>
</organism>
<dbReference type="GO" id="GO:0016491">
    <property type="term" value="F:oxidoreductase activity"/>
    <property type="evidence" value="ECO:0007669"/>
    <property type="project" value="UniProtKB-KW"/>
</dbReference>
<evidence type="ECO:0000259" key="6">
    <source>
        <dbReference type="PROSITE" id="PS51296"/>
    </source>
</evidence>
<dbReference type="RefSeq" id="WP_103222814.1">
    <property type="nucleotide sequence ID" value="NZ_PPCN01000005.1"/>
</dbReference>
<dbReference type="EMBL" id="PPCN01000005">
    <property type="protein sequence ID" value="POF30841.1"/>
    <property type="molecule type" value="Genomic_DNA"/>
</dbReference>
<dbReference type="InterPro" id="IPR036922">
    <property type="entry name" value="Rieske_2Fe-2S_sf"/>
</dbReference>
<keyword evidence="5" id="KW-0411">Iron-sulfur</keyword>
<comment type="caution">
    <text evidence="7">The sequence shown here is derived from an EMBL/GenBank/DDBJ whole genome shotgun (WGS) entry which is preliminary data.</text>
</comment>
<gene>
    <name evidence="7" type="ORF">CLV41_10519</name>
</gene>
<dbReference type="Gene3D" id="2.102.10.10">
    <property type="entry name" value="Rieske [2Fe-2S] iron-sulphur domain"/>
    <property type="match status" value="1"/>
</dbReference>
<evidence type="ECO:0000313" key="8">
    <source>
        <dbReference type="Proteomes" id="UP000236959"/>
    </source>
</evidence>
<evidence type="ECO:0000256" key="2">
    <source>
        <dbReference type="ARBA" id="ARBA00022723"/>
    </source>
</evidence>
<evidence type="ECO:0000256" key="5">
    <source>
        <dbReference type="ARBA" id="ARBA00023014"/>
    </source>
</evidence>
<dbReference type="AlphaFoldDB" id="A0A2S3UT02"/>
<keyword evidence="8" id="KW-1185">Reference proteome</keyword>
<name>A0A2S3UT02_9HYPH</name>
<evidence type="ECO:0000256" key="1">
    <source>
        <dbReference type="ARBA" id="ARBA00022714"/>
    </source>
</evidence>
<dbReference type="InterPro" id="IPR050584">
    <property type="entry name" value="Cholesterol_7-desaturase"/>
</dbReference>
<dbReference type="PANTHER" id="PTHR21266">
    <property type="entry name" value="IRON-SULFUR DOMAIN CONTAINING PROTEIN"/>
    <property type="match status" value="1"/>
</dbReference>
<sequence length="232" mass="25227">MSLRDWYPLALSRDITPGTSAGTRVEGHEFVVWRDAGGAAHIWEDRCPHRGMKMSFGFVRGDHIACLYHGWQYDSEGQCRHIPAHPDLDVPATIRIARFAVLEAGGIIWGCFNEVDGNLPRAPELPAATTPVRSLFIDCPAQRLTALIADIPFEGSAPNVTTRTGRIVGITLGDNVLIAAVQPVSGSESALHLIATGALESQHLKQISTWSEQLRREVEALTSKDNDGEIAA</sequence>
<dbReference type="SUPFAM" id="SSF50022">
    <property type="entry name" value="ISP domain"/>
    <property type="match status" value="1"/>
</dbReference>
<proteinExistence type="predicted"/>
<dbReference type="PROSITE" id="PS51296">
    <property type="entry name" value="RIESKE"/>
    <property type="match status" value="1"/>
</dbReference>
<reference evidence="7 8" key="1">
    <citation type="submission" date="2018-01" db="EMBL/GenBank/DDBJ databases">
        <title>Genomic Encyclopedia of Archaeal and Bacterial Type Strains, Phase II (KMG-II): from individual species to whole genera.</title>
        <authorList>
            <person name="Goeker M."/>
        </authorList>
    </citation>
    <scope>NUCLEOTIDE SEQUENCE [LARGE SCALE GENOMIC DNA]</scope>
    <source>
        <strain evidence="7 8">DSM 17023</strain>
    </source>
</reference>
<dbReference type="InterPro" id="IPR015881">
    <property type="entry name" value="ARHD_Rieske_2Fe_2S"/>
</dbReference>
<dbReference type="Pfam" id="PF00355">
    <property type="entry name" value="Rieske"/>
    <property type="match status" value="1"/>
</dbReference>
<evidence type="ECO:0000256" key="3">
    <source>
        <dbReference type="ARBA" id="ARBA00023002"/>
    </source>
</evidence>